<dbReference type="Pfam" id="PF03413">
    <property type="entry name" value="PepSY"/>
    <property type="match status" value="2"/>
</dbReference>
<reference evidence="4" key="2">
    <citation type="journal article" date="2021" name="PeerJ">
        <title>Extensive microbial diversity within the chicken gut microbiome revealed by metagenomics and culture.</title>
        <authorList>
            <person name="Gilroy R."/>
            <person name="Ravi A."/>
            <person name="Getino M."/>
            <person name="Pursley I."/>
            <person name="Horton D.L."/>
            <person name="Alikhan N.F."/>
            <person name="Baker D."/>
            <person name="Gharbi K."/>
            <person name="Hall N."/>
            <person name="Watson M."/>
            <person name="Adriaenssens E.M."/>
            <person name="Foster-Nyarko E."/>
            <person name="Jarju S."/>
            <person name="Secka A."/>
            <person name="Antonio M."/>
            <person name="Oren A."/>
            <person name="Chaudhuri R.R."/>
            <person name="La Ragione R."/>
            <person name="Hildebrand F."/>
            <person name="Pallen M.J."/>
        </authorList>
    </citation>
    <scope>NUCLEOTIDE SEQUENCE</scope>
    <source>
        <strain evidence="4">CHK176-22527</strain>
    </source>
</reference>
<evidence type="ECO:0000313" key="5">
    <source>
        <dbReference type="Proteomes" id="UP000824159"/>
    </source>
</evidence>
<feature type="domain" description="PepSY" evidence="3">
    <location>
        <begin position="146"/>
        <end position="206"/>
    </location>
</feature>
<name>A0A9D1HDK1_9FIRM</name>
<feature type="domain" description="PepSY" evidence="3">
    <location>
        <begin position="59"/>
        <end position="118"/>
    </location>
</feature>
<comment type="caution">
    <text evidence="4">The sequence shown here is derived from an EMBL/GenBank/DDBJ whole genome shotgun (WGS) entry which is preliminary data.</text>
</comment>
<dbReference type="Gene3D" id="3.10.450.40">
    <property type="match status" value="2"/>
</dbReference>
<accession>A0A9D1HDK1</accession>
<dbReference type="AlphaFoldDB" id="A0A9D1HDK1"/>
<gene>
    <name evidence="4" type="ORF">IAD12_04020</name>
</gene>
<dbReference type="Proteomes" id="UP000824159">
    <property type="component" value="Unassembled WGS sequence"/>
</dbReference>
<proteinExistence type="predicted"/>
<protein>
    <submittedName>
        <fullName evidence="4">PepSY domain-containing protein</fullName>
    </submittedName>
</protein>
<keyword evidence="2" id="KW-1133">Transmembrane helix</keyword>
<organism evidence="4 5">
    <name type="scientific">Candidatus Allocopromorpha excrementavium</name>
    <dbReference type="NCBI Taxonomy" id="2840741"/>
    <lineage>
        <taxon>Bacteria</taxon>
        <taxon>Bacillati</taxon>
        <taxon>Bacillota</taxon>
        <taxon>Clostridia</taxon>
        <taxon>Eubacteriales</taxon>
        <taxon>Eubacteriaceae</taxon>
        <taxon>Eubacteriaceae incertae sedis</taxon>
        <taxon>Candidatus Allocopromorpha</taxon>
    </lineage>
</organism>
<evidence type="ECO:0000259" key="3">
    <source>
        <dbReference type="Pfam" id="PF03413"/>
    </source>
</evidence>
<sequence length="213" mass="22640">MENKNTENKNMENLNAENAVEKGGKGKGKKKGVIAAVIVAAVVVIALIACWFMGVIGGISEAEAKEIAYGQVQGATDDGSASVIKEFDDGRMTYDIQIVHDNTIYEFSILARNGDIVNTDMESINQGGSAVNGQSNTSQTAPSSDIGVDKAKEIALAQVSGAAASDITKANADMDDGRYVYEVEIVYDQMDYDFEIDAATGEIISQTSESVYD</sequence>
<evidence type="ECO:0000256" key="2">
    <source>
        <dbReference type="SAM" id="Phobius"/>
    </source>
</evidence>
<feature type="region of interest" description="Disordered" evidence="1">
    <location>
        <begin position="1"/>
        <end position="25"/>
    </location>
</feature>
<dbReference type="EMBL" id="DVLX01000044">
    <property type="protein sequence ID" value="HIT99405.1"/>
    <property type="molecule type" value="Genomic_DNA"/>
</dbReference>
<evidence type="ECO:0000256" key="1">
    <source>
        <dbReference type="SAM" id="MobiDB-lite"/>
    </source>
</evidence>
<dbReference type="InterPro" id="IPR025711">
    <property type="entry name" value="PepSY"/>
</dbReference>
<feature type="transmembrane region" description="Helical" evidence="2">
    <location>
        <begin position="32"/>
        <end position="54"/>
    </location>
</feature>
<evidence type="ECO:0000313" key="4">
    <source>
        <dbReference type="EMBL" id="HIT99405.1"/>
    </source>
</evidence>
<keyword evidence="2" id="KW-0812">Transmembrane</keyword>
<keyword evidence="2" id="KW-0472">Membrane</keyword>
<reference evidence="4" key="1">
    <citation type="submission" date="2020-10" db="EMBL/GenBank/DDBJ databases">
        <authorList>
            <person name="Gilroy R."/>
        </authorList>
    </citation>
    <scope>NUCLEOTIDE SEQUENCE</scope>
    <source>
        <strain evidence="4">CHK176-22527</strain>
    </source>
</reference>
<feature type="compositionally biased region" description="Basic and acidic residues" evidence="1">
    <location>
        <begin position="1"/>
        <end position="10"/>
    </location>
</feature>